<dbReference type="STRING" id="243365.CV_4036"/>
<sequence>MVAGRGTTHETVSHQGNPVCRANIMKLYRIVLACCVQLILFICIKISTCVVFDENSSRYRCRRFYWFPSDRNARKAGL</sequence>
<dbReference type="AlphaFoldDB" id="Q7NQV1"/>
<name>Q7NQV1_CHRVO</name>
<accession>Q7NQV1</accession>
<evidence type="ECO:0000313" key="2">
    <source>
        <dbReference type="EMBL" id="AAQ61696.1"/>
    </source>
</evidence>
<evidence type="ECO:0000256" key="1">
    <source>
        <dbReference type="SAM" id="Phobius"/>
    </source>
</evidence>
<dbReference type="KEGG" id="cvi:CV_4036"/>
<organism evidence="2 3">
    <name type="scientific">Chromobacterium violaceum (strain ATCC 12472 / DSM 30191 / JCM 1249 / CCUG 213 / NBRC 12614 / NCIMB 9131 / NCTC 9757 / MK)</name>
    <dbReference type="NCBI Taxonomy" id="243365"/>
    <lineage>
        <taxon>Bacteria</taxon>
        <taxon>Pseudomonadati</taxon>
        <taxon>Pseudomonadota</taxon>
        <taxon>Betaproteobacteria</taxon>
        <taxon>Neisseriales</taxon>
        <taxon>Chromobacteriaceae</taxon>
        <taxon>Chromobacterium</taxon>
    </lineage>
</organism>
<dbReference type="HOGENOM" id="CLU_2615611_0_0_4"/>
<reference evidence="2 3" key="1">
    <citation type="journal article" date="2003" name="Proc. Natl. Acad. Sci. U.S.A.">
        <title>The complete genome sequence of Chromobacterium violaceum reveals remarkable and exploitable bacterial adaptability.</title>
        <authorList>
            <person name="Vasconcelos A.T.R."/>
            <person name="de Almeida D.F."/>
            <person name="Almeida F.C."/>
            <person name="de Almeida L.G.P."/>
            <person name="de Almeida R."/>
            <person name="Goncalves J.A.A."/>
            <person name="Andrade E.M."/>
            <person name="Antonio R.V."/>
            <person name="Araripe J."/>
            <person name="de Araujo M.F.F."/>
            <person name="Filho S.A."/>
            <person name="Azevedo V."/>
            <person name="Batista A.J."/>
            <person name="Bataus L.A.M."/>
            <person name="Batista J.S."/>
            <person name="Belo A."/>
            <person name="vander Berg C."/>
            <person name="Blamey J."/>
            <person name="Bogo M."/>
            <person name="Bonato S."/>
            <person name="Bordignon J."/>
            <person name="Brito C.A."/>
            <person name="Brocchi M."/>
            <person name="Burity H.A."/>
            <person name="Camargo A.A."/>
            <person name="Cardoso D.D.P."/>
            <person name="Carneiro N.P."/>
            <person name="Carraro D.M."/>
            <person name="Carvalho C.M.B."/>
            <person name="Cascardo J.C.M."/>
            <person name="Cavada B.S."/>
            <person name="Chueire L.M.O."/>
            <person name="Pasa T.B.C."/>
            <person name="Duran N."/>
            <person name="Fagundes N."/>
            <person name="Falcao C.L."/>
            <person name="Fantinatti F."/>
            <person name="Farias I.P."/>
            <person name="Felipe M.S.S."/>
            <person name="Ferrari L.P."/>
            <person name="Ferro J.A."/>
            <person name="Ferro M.I.T."/>
            <person name="Franco G.R."/>
            <person name="Freitas N.S.A."/>
            <person name="Furlan L.R."/>
            <person name="Gazzinelli R.T."/>
            <person name="Gomes E.A."/>
            <person name="Goncalves P.R."/>
            <person name="Grangeiro T.B."/>
            <person name="Grattapaglia D."/>
            <person name="Grisard E.C."/>
            <person name="Guimaraes C.T."/>
            <person name="Hanna E.S."/>
            <person name="Hungria M."/>
            <person name="Jardim S.N."/>
            <person name="Laurino J."/>
            <person name="Leoi L.C.T."/>
            <person name="Fassarella L."/>
            <person name="Lima A."/>
            <person name="Loureiro M.F."/>
            <person name="Lyra M.C.P."/>
            <person name="Macedo M."/>
            <person name="Madeira H.M.F."/>
            <person name="Manfio G.P."/>
            <person name="Maranhao A.Q."/>
            <person name="Martins W.S."/>
            <person name="di Mauro S.M.Z."/>
            <person name="de Medeiros S.R.B."/>
            <person name="Meissner R.D.V."/>
            <person name="Menck C.F.M."/>
            <person name="Moreira M.A.M."/>
            <person name="Nascimento F.F."/>
            <person name="Nicolas M.F."/>
            <person name="Oliveira J.G."/>
            <person name="Oliveira S.C."/>
            <person name="Paixao R.F.C."/>
            <person name="Parente J.A."/>
            <person name="Pedrosa F.O."/>
            <person name="Pena S.J.D."/>
            <person name="Perreira J.O."/>
            <person name="Perreira M."/>
            <person name="Pinto L.S.R.C."/>
            <person name="Pinto L.S."/>
            <person name="Porto J.I.R."/>
            <person name="Potrich D.P."/>
            <person name="Neto C.E.R."/>
            <person name="Reis A.M.M."/>
            <person name="Rigo L.U."/>
            <person name="Rondinelli E."/>
            <person name="dos Santos E.B.P."/>
            <person name="Santos F.R."/>
            <person name="Schneider M.P.C."/>
            <person name="Seuanez H.N."/>
            <person name="Silva A.M.R."/>
            <person name="da Silva A.L.C."/>
            <person name="Silva D.W."/>
            <person name="Silva R."/>
            <person name="Simoes I.C."/>
            <person name="Simon D."/>
            <person name="Soares C.M.A."/>
            <person name="Soares R.B.A."/>
            <person name="Souza E.M."/>
            <person name="Souza K.R.L."/>
            <person name="Souza R.C."/>
            <person name="Steffens M.B.R."/>
            <person name="Steindel M."/>
            <person name="Teixeira S.R."/>
            <person name="Urmenyi T."/>
            <person name="Vettore A."/>
            <person name="Wassem R."/>
            <person name="Zaha A."/>
            <person name="Simpson A.J.G."/>
        </authorList>
    </citation>
    <scope>NUCLEOTIDE SEQUENCE [LARGE SCALE GENOMIC DNA]</scope>
    <source>
        <strain evidence="3">ATCC 12472 / DSM 30191 / JCM 1249 / NBRC 12614 / NCIMB 9131 / NCTC 9757</strain>
    </source>
</reference>
<protein>
    <submittedName>
        <fullName evidence="2">Uncharacterized protein</fullName>
    </submittedName>
</protein>
<keyword evidence="1" id="KW-1133">Transmembrane helix</keyword>
<keyword evidence="1" id="KW-0812">Transmembrane</keyword>
<evidence type="ECO:0000313" key="3">
    <source>
        <dbReference type="Proteomes" id="UP000001424"/>
    </source>
</evidence>
<keyword evidence="1" id="KW-0472">Membrane</keyword>
<feature type="transmembrane region" description="Helical" evidence="1">
    <location>
        <begin position="27"/>
        <end position="52"/>
    </location>
</feature>
<dbReference type="EMBL" id="AE016825">
    <property type="protein sequence ID" value="AAQ61696.1"/>
    <property type="molecule type" value="Genomic_DNA"/>
</dbReference>
<dbReference type="Proteomes" id="UP000001424">
    <property type="component" value="Chromosome"/>
</dbReference>
<keyword evidence="3" id="KW-1185">Reference proteome</keyword>
<gene>
    <name evidence="2" type="ordered locus">CV_4036</name>
</gene>
<proteinExistence type="predicted"/>